<gene>
    <name evidence="1" type="ORF">B0W44_10930</name>
</gene>
<dbReference type="STRING" id="1471761.B0W44_10930"/>
<accession>A0A1U9K854</accession>
<dbReference type="InterPro" id="IPR003737">
    <property type="entry name" value="GlcNAc_PI_deacetylase-related"/>
</dbReference>
<evidence type="ECO:0008006" key="3">
    <source>
        <dbReference type="Google" id="ProtNLM"/>
    </source>
</evidence>
<dbReference type="KEGG" id="ntr:B0W44_10930"/>
<dbReference type="PANTHER" id="PTHR12993:SF11">
    <property type="entry name" value="N-ACETYLGLUCOSAMINYL-PHOSPHATIDYLINOSITOL DE-N-ACETYLASE"/>
    <property type="match status" value="1"/>
</dbReference>
<reference evidence="1 2" key="1">
    <citation type="journal article" date="2015" name="Int. J. Syst. Evol. Microbiol.">
        <title>Novibacillus thermophilus gen. nov., sp. nov., a Gram-staining-negative and moderately thermophilic member of the family Thermoactinomycetaceae.</title>
        <authorList>
            <person name="Yang G."/>
            <person name="Chen J."/>
            <person name="Zhou S."/>
        </authorList>
    </citation>
    <scope>NUCLEOTIDE SEQUENCE [LARGE SCALE GENOMIC DNA]</scope>
    <source>
        <strain evidence="1 2">SG-1</strain>
    </source>
</reference>
<dbReference type="InterPro" id="IPR024078">
    <property type="entry name" value="LmbE-like_dom_sf"/>
</dbReference>
<dbReference type="SUPFAM" id="SSF102588">
    <property type="entry name" value="LmbE-like"/>
    <property type="match status" value="1"/>
</dbReference>
<keyword evidence="2" id="KW-1185">Reference proteome</keyword>
<dbReference type="EMBL" id="CP019699">
    <property type="protein sequence ID" value="AQS56200.1"/>
    <property type="molecule type" value="Genomic_DNA"/>
</dbReference>
<dbReference type="PANTHER" id="PTHR12993">
    <property type="entry name" value="N-ACETYLGLUCOSAMINYL-PHOSPHATIDYLINOSITOL DE-N-ACETYLASE-RELATED"/>
    <property type="match status" value="1"/>
</dbReference>
<dbReference type="Proteomes" id="UP000188603">
    <property type="component" value="Chromosome"/>
</dbReference>
<protein>
    <recommendedName>
        <fullName evidence="3">PIG-L family deacetylase</fullName>
    </recommendedName>
</protein>
<dbReference type="Gene3D" id="3.40.50.10320">
    <property type="entry name" value="LmbE-like"/>
    <property type="match status" value="1"/>
</dbReference>
<organism evidence="1 2">
    <name type="scientific">Novibacillus thermophilus</name>
    <dbReference type="NCBI Taxonomy" id="1471761"/>
    <lineage>
        <taxon>Bacteria</taxon>
        <taxon>Bacillati</taxon>
        <taxon>Bacillota</taxon>
        <taxon>Bacilli</taxon>
        <taxon>Bacillales</taxon>
        <taxon>Thermoactinomycetaceae</taxon>
        <taxon>Novibacillus</taxon>
    </lineage>
</organism>
<dbReference type="RefSeq" id="WP_169835538.1">
    <property type="nucleotide sequence ID" value="NZ_CP019699.1"/>
</dbReference>
<sequence length="231" mass="26404">MIEGKKVLVFTAHPDDEVACGGTIAKLTRNNNDVVVVIATNGDKGTHDPSVLPEEISKTRKREMDRAAQILGLDKVIWLGFDDGSLEANRDLLKESVYRTIREEKPHAVITFDPWKRWDPHPDHRTIGFAAVEAAYLANGCWYYPEHLEDGLQPHDVDEIYLFHSDDPNYSVDIKDTFDVKLKAANAHESQRLQFPTFGEKYLNGLKNQGVSEEDWYKEKFRKVNDSDLTF</sequence>
<dbReference type="AlphaFoldDB" id="A0A1U9K854"/>
<evidence type="ECO:0000313" key="1">
    <source>
        <dbReference type="EMBL" id="AQS56200.1"/>
    </source>
</evidence>
<name>A0A1U9K854_9BACL</name>
<dbReference type="GO" id="GO:0016811">
    <property type="term" value="F:hydrolase activity, acting on carbon-nitrogen (but not peptide) bonds, in linear amides"/>
    <property type="evidence" value="ECO:0007669"/>
    <property type="project" value="TreeGrafter"/>
</dbReference>
<proteinExistence type="predicted"/>
<evidence type="ECO:0000313" key="2">
    <source>
        <dbReference type="Proteomes" id="UP000188603"/>
    </source>
</evidence>
<dbReference type="Pfam" id="PF02585">
    <property type="entry name" value="PIG-L"/>
    <property type="match status" value="1"/>
</dbReference>